<evidence type="ECO:0000313" key="1">
    <source>
        <dbReference type="EMBL" id="SJL09501.1"/>
    </source>
</evidence>
<gene>
    <name evidence="1" type="ORF">ARMOST_12879</name>
</gene>
<dbReference type="AlphaFoldDB" id="A0A284RL77"/>
<dbReference type="EMBL" id="FUEG01000010">
    <property type="protein sequence ID" value="SJL09501.1"/>
    <property type="molecule type" value="Genomic_DNA"/>
</dbReference>
<organism evidence="1 2">
    <name type="scientific">Armillaria ostoyae</name>
    <name type="common">Armillaria root rot fungus</name>
    <dbReference type="NCBI Taxonomy" id="47428"/>
    <lineage>
        <taxon>Eukaryota</taxon>
        <taxon>Fungi</taxon>
        <taxon>Dikarya</taxon>
        <taxon>Basidiomycota</taxon>
        <taxon>Agaricomycotina</taxon>
        <taxon>Agaricomycetes</taxon>
        <taxon>Agaricomycetidae</taxon>
        <taxon>Agaricales</taxon>
        <taxon>Marasmiineae</taxon>
        <taxon>Physalacriaceae</taxon>
        <taxon>Armillaria</taxon>
    </lineage>
</organism>
<dbReference type="Proteomes" id="UP000219338">
    <property type="component" value="Unassembled WGS sequence"/>
</dbReference>
<keyword evidence="2" id="KW-1185">Reference proteome</keyword>
<evidence type="ECO:0000313" key="2">
    <source>
        <dbReference type="Proteomes" id="UP000219338"/>
    </source>
</evidence>
<accession>A0A284RL77</accession>
<name>A0A284RL77_ARMOS</name>
<reference evidence="2" key="1">
    <citation type="journal article" date="2017" name="Nat. Ecol. Evol.">
        <title>Genome expansion and lineage-specific genetic innovations in the forest pathogenic fungi Armillaria.</title>
        <authorList>
            <person name="Sipos G."/>
            <person name="Prasanna A.N."/>
            <person name="Walter M.C."/>
            <person name="O'Connor E."/>
            <person name="Balint B."/>
            <person name="Krizsan K."/>
            <person name="Kiss B."/>
            <person name="Hess J."/>
            <person name="Varga T."/>
            <person name="Slot J."/>
            <person name="Riley R."/>
            <person name="Boka B."/>
            <person name="Rigling D."/>
            <person name="Barry K."/>
            <person name="Lee J."/>
            <person name="Mihaltcheva S."/>
            <person name="LaButti K."/>
            <person name="Lipzen A."/>
            <person name="Waldron R."/>
            <person name="Moloney N.M."/>
            <person name="Sperisen C."/>
            <person name="Kredics L."/>
            <person name="Vagvoelgyi C."/>
            <person name="Patrignani A."/>
            <person name="Fitzpatrick D."/>
            <person name="Nagy I."/>
            <person name="Doyle S."/>
            <person name="Anderson J.B."/>
            <person name="Grigoriev I.V."/>
            <person name="Gueldener U."/>
            <person name="Muensterkoetter M."/>
            <person name="Nagy L.G."/>
        </authorList>
    </citation>
    <scope>NUCLEOTIDE SEQUENCE [LARGE SCALE GENOMIC DNA]</scope>
    <source>
        <strain evidence="2">C18/9</strain>
    </source>
</reference>
<protein>
    <submittedName>
        <fullName evidence="1">Uncharacterized protein</fullName>
    </submittedName>
</protein>
<sequence length="117" mass="13187">MHTAWSTSIRPTSYTLNCGCHTDRQGPISLAHRVTAMEQEHIESSAHAAENHRVEFSSGNLGRIKEGFAAEMDSNQRHDDCILNRAKNRRYSFIHTIAENSGSVAYHKQPPWRAGLQ</sequence>
<proteinExistence type="predicted"/>